<keyword evidence="3" id="KW-1185">Reference proteome</keyword>
<organism evidence="2 3">
    <name type="scientific">Mikania micrantha</name>
    <name type="common">bitter vine</name>
    <dbReference type="NCBI Taxonomy" id="192012"/>
    <lineage>
        <taxon>Eukaryota</taxon>
        <taxon>Viridiplantae</taxon>
        <taxon>Streptophyta</taxon>
        <taxon>Embryophyta</taxon>
        <taxon>Tracheophyta</taxon>
        <taxon>Spermatophyta</taxon>
        <taxon>Magnoliopsida</taxon>
        <taxon>eudicotyledons</taxon>
        <taxon>Gunneridae</taxon>
        <taxon>Pentapetalae</taxon>
        <taxon>asterids</taxon>
        <taxon>campanulids</taxon>
        <taxon>Asterales</taxon>
        <taxon>Asteraceae</taxon>
        <taxon>Asteroideae</taxon>
        <taxon>Heliantheae alliance</taxon>
        <taxon>Eupatorieae</taxon>
        <taxon>Mikania</taxon>
    </lineage>
</organism>
<gene>
    <name evidence="2" type="ORF">E3N88_37630</name>
</gene>
<name>A0A5N6LRQ8_9ASTR</name>
<evidence type="ECO:0000313" key="3">
    <source>
        <dbReference type="Proteomes" id="UP000326396"/>
    </source>
</evidence>
<feature type="compositionally biased region" description="Pro residues" evidence="1">
    <location>
        <begin position="123"/>
        <end position="146"/>
    </location>
</feature>
<evidence type="ECO:0000256" key="1">
    <source>
        <dbReference type="SAM" id="MobiDB-lite"/>
    </source>
</evidence>
<evidence type="ECO:0000313" key="2">
    <source>
        <dbReference type="EMBL" id="KAD2804253.1"/>
    </source>
</evidence>
<sequence length="278" mass="32366">MSQEWCTSQDLFFLYCILSGRPCNLARCLAEYFSTYYHRQERGLIFGGVYVTRIARFNGLIDMEPAGMEAFHPVRLDRRTVLGMHIAQTFPRVGLRFSLQRGVIWQPGPNDLHYRDEDHMPVFPKPQPQPQPQQQPQQPPPPPRPPPHGEGEPHQDVPHQHPERIYRAVRLPARVEAMIQGIADSTQQLIQQHEHMQQQLELMQHLLQIQQQQTQILQQQAEQRHTSEQMTRRLDRLEDLISWHVHVELRHAEGEGIQLPAVPRPRDYPPPPPPPPPP</sequence>
<feature type="region of interest" description="Disordered" evidence="1">
    <location>
        <begin position="253"/>
        <end position="278"/>
    </location>
</feature>
<dbReference type="AlphaFoldDB" id="A0A5N6LRQ8"/>
<feature type="region of interest" description="Disordered" evidence="1">
    <location>
        <begin position="109"/>
        <end position="159"/>
    </location>
</feature>
<feature type="compositionally biased region" description="Basic and acidic residues" evidence="1">
    <location>
        <begin position="147"/>
        <end position="159"/>
    </location>
</feature>
<accession>A0A5N6LRQ8</accession>
<reference evidence="2 3" key="1">
    <citation type="submission" date="2019-05" db="EMBL/GenBank/DDBJ databases">
        <title>Mikania micrantha, genome provides insights into the molecular mechanism of rapid growth.</title>
        <authorList>
            <person name="Liu B."/>
        </authorList>
    </citation>
    <scope>NUCLEOTIDE SEQUENCE [LARGE SCALE GENOMIC DNA]</scope>
    <source>
        <strain evidence="2">NLD-2019</strain>
        <tissue evidence="2">Leaf</tissue>
    </source>
</reference>
<comment type="caution">
    <text evidence="2">The sequence shown here is derived from an EMBL/GenBank/DDBJ whole genome shotgun (WGS) entry which is preliminary data.</text>
</comment>
<feature type="compositionally biased region" description="Pro residues" evidence="1">
    <location>
        <begin position="268"/>
        <end position="278"/>
    </location>
</feature>
<protein>
    <submittedName>
        <fullName evidence="2">Uncharacterized protein</fullName>
    </submittedName>
</protein>
<proteinExistence type="predicted"/>
<dbReference type="EMBL" id="SZYD01000018">
    <property type="protein sequence ID" value="KAD2804253.1"/>
    <property type="molecule type" value="Genomic_DNA"/>
</dbReference>
<dbReference type="Proteomes" id="UP000326396">
    <property type="component" value="Linkage Group LG8"/>
</dbReference>